<evidence type="ECO:0000256" key="6">
    <source>
        <dbReference type="ARBA" id="ARBA00023136"/>
    </source>
</evidence>
<evidence type="ECO:0000313" key="8">
    <source>
        <dbReference type="EMBL" id="KZL90439.1"/>
    </source>
</evidence>
<feature type="transmembrane region" description="Helical" evidence="7">
    <location>
        <begin position="72"/>
        <end position="98"/>
    </location>
</feature>
<keyword evidence="4 7" id="KW-0812">Transmembrane</keyword>
<dbReference type="PANTHER" id="PTHR34229:SF1">
    <property type="entry name" value="METAL TRANSPORT PROTEIN HI_1621-RELATED"/>
    <property type="match status" value="1"/>
</dbReference>
<dbReference type="PATRIC" id="fig|1121326.3.peg.4269"/>
<gene>
    <name evidence="8" type="primary">nikMN_5</name>
    <name evidence="8" type="ORF">CLMAG_42100</name>
</gene>
<evidence type="ECO:0000313" key="9">
    <source>
        <dbReference type="Proteomes" id="UP000076603"/>
    </source>
</evidence>
<dbReference type="EMBL" id="LWAE01000005">
    <property type="protein sequence ID" value="KZL90439.1"/>
    <property type="molecule type" value="Genomic_DNA"/>
</dbReference>
<keyword evidence="5 7" id="KW-1133">Transmembrane helix</keyword>
<dbReference type="GO" id="GO:0005886">
    <property type="term" value="C:plasma membrane"/>
    <property type="evidence" value="ECO:0007669"/>
    <property type="project" value="UniProtKB-SubCell"/>
</dbReference>
<sequence>MHIPDNYLSPSTCAAFVAVMLPIWRRASLKVKNELTRQKIPLLGVATAFSFLIMMFNIPLPGRTTGHAIRGALVAILLGPYSAVFAVTIAVAIQALFFGDGGILTLGVNCF</sequence>
<keyword evidence="9" id="KW-1185">Reference proteome</keyword>
<comment type="caution">
    <text evidence="8">The sequence shown here is derived from an EMBL/GenBank/DDBJ whole genome shotgun (WGS) entry which is preliminary data.</text>
</comment>
<keyword evidence="2" id="KW-0813">Transport</keyword>
<feature type="transmembrane region" description="Helical" evidence="7">
    <location>
        <begin position="6"/>
        <end position="24"/>
    </location>
</feature>
<reference evidence="8 9" key="1">
    <citation type="submission" date="2016-04" db="EMBL/GenBank/DDBJ databases">
        <title>Genome sequence of Clostridium magnum DSM 2767.</title>
        <authorList>
            <person name="Poehlein A."/>
            <person name="Uhlig R."/>
            <person name="Fischer R."/>
            <person name="Bahl H."/>
            <person name="Daniel R."/>
        </authorList>
    </citation>
    <scope>NUCLEOTIDE SEQUENCE [LARGE SCALE GENOMIC DNA]</scope>
    <source>
        <strain evidence="8 9">DSM 2767</strain>
    </source>
</reference>
<dbReference type="AlphaFoldDB" id="A0A162RVP9"/>
<evidence type="ECO:0000256" key="2">
    <source>
        <dbReference type="ARBA" id="ARBA00022448"/>
    </source>
</evidence>
<accession>A0A162RVP9</accession>
<dbReference type="Proteomes" id="UP000076603">
    <property type="component" value="Unassembled WGS sequence"/>
</dbReference>
<comment type="subcellular location">
    <subcellularLocation>
        <location evidence="1">Cell membrane</location>
        <topology evidence="1">Multi-pass membrane protein</topology>
    </subcellularLocation>
</comment>
<evidence type="ECO:0000256" key="3">
    <source>
        <dbReference type="ARBA" id="ARBA00022475"/>
    </source>
</evidence>
<keyword evidence="3" id="KW-1003">Cell membrane</keyword>
<dbReference type="PANTHER" id="PTHR34229">
    <property type="entry name" value="METAL TRANSPORT PROTEIN HI_1621-RELATED"/>
    <property type="match status" value="1"/>
</dbReference>
<evidence type="ECO:0000256" key="4">
    <source>
        <dbReference type="ARBA" id="ARBA00022692"/>
    </source>
</evidence>
<dbReference type="InterPro" id="IPR002751">
    <property type="entry name" value="CbiM/NikMN"/>
</dbReference>
<organism evidence="8 9">
    <name type="scientific">Clostridium magnum DSM 2767</name>
    <dbReference type="NCBI Taxonomy" id="1121326"/>
    <lineage>
        <taxon>Bacteria</taxon>
        <taxon>Bacillati</taxon>
        <taxon>Bacillota</taxon>
        <taxon>Clostridia</taxon>
        <taxon>Eubacteriales</taxon>
        <taxon>Clostridiaceae</taxon>
        <taxon>Clostridium</taxon>
    </lineage>
</organism>
<keyword evidence="6 7" id="KW-0472">Membrane</keyword>
<proteinExistence type="predicted"/>
<evidence type="ECO:0000256" key="5">
    <source>
        <dbReference type="ARBA" id="ARBA00022989"/>
    </source>
</evidence>
<evidence type="ECO:0000256" key="1">
    <source>
        <dbReference type="ARBA" id="ARBA00004651"/>
    </source>
</evidence>
<dbReference type="GO" id="GO:0000041">
    <property type="term" value="P:transition metal ion transport"/>
    <property type="evidence" value="ECO:0007669"/>
    <property type="project" value="InterPro"/>
</dbReference>
<feature type="transmembrane region" description="Helical" evidence="7">
    <location>
        <begin position="40"/>
        <end position="60"/>
    </location>
</feature>
<evidence type="ECO:0000256" key="7">
    <source>
        <dbReference type="SAM" id="Phobius"/>
    </source>
</evidence>
<name>A0A162RVP9_9CLOT</name>
<dbReference type="STRING" id="1121326.CLMAG_42100"/>
<dbReference type="Pfam" id="PF01891">
    <property type="entry name" value="CbiM"/>
    <property type="match status" value="1"/>
</dbReference>
<protein>
    <submittedName>
        <fullName evidence="8">Fused nickel transport protein NikMN</fullName>
    </submittedName>
</protein>
<dbReference type="Gene3D" id="1.10.1760.20">
    <property type="match status" value="1"/>
</dbReference>